<feature type="active site" description="Proton donor" evidence="4">
    <location>
        <position position="409"/>
    </location>
</feature>
<dbReference type="PROSITE" id="PS51845">
    <property type="entry name" value="PDEASE_I_2"/>
    <property type="match status" value="1"/>
</dbReference>
<feature type="binding site" evidence="6">
    <location>
        <position position="449"/>
    </location>
    <ligand>
        <name>Zn(2+)</name>
        <dbReference type="ChEBI" id="CHEBI:29105"/>
        <label>1</label>
    </ligand>
</feature>
<dbReference type="InterPro" id="IPR036971">
    <property type="entry name" value="PDEase_catalytic_dom_sf"/>
</dbReference>
<evidence type="ECO:0000256" key="1">
    <source>
        <dbReference type="ARBA" id="ARBA00022535"/>
    </source>
</evidence>
<dbReference type="SMART" id="SM00471">
    <property type="entry name" value="HDc"/>
    <property type="match status" value="1"/>
</dbReference>
<evidence type="ECO:0000256" key="2">
    <source>
        <dbReference type="ARBA" id="ARBA00022723"/>
    </source>
</evidence>
<dbReference type="EC" id="3.1.4.-" evidence="7"/>
<evidence type="ECO:0000256" key="5">
    <source>
        <dbReference type="PIRSR" id="PIRSR623088-2"/>
    </source>
</evidence>
<dbReference type="InterPro" id="IPR023088">
    <property type="entry name" value="PDEase"/>
</dbReference>
<feature type="binding site" evidence="6">
    <location>
        <position position="450"/>
    </location>
    <ligand>
        <name>Zn(2+)</name>
        <dbReference type="ChEBI" id="CHEBI:29105"/>
        <label>1</label>
    </ligand>
</feature>
<accession>A0AAV6UQ81</accession>
<feature type="compositionally biased region" description="Polar residues" evidence="8">
    <location>
        <begin position="45"/>
        <end position="60"/>
    </location>
</feature>
<comment type="caution">
    <text evidence="10">The sequence shown here is derived from an EMBL/GenBank/DDBJ whole genome shotgun (WGS) entry which is preliminary data.</text>
</comment>
<comment type="similarity">
    <text evidence="7">Belongs to the cyclic nucleotide phosphodiesterase family.</text>
</comment>
<dbReference type="PRINTS" id="PR00387">
    <property type="entry name" value="PDIESTERASE1"/>
</dbReference>
<keyword evidence="2 6" id="KW-0479">Metal-binding</keyword>
<proteinExistence type="inferred from homology"/>
<dbReference type="Proteomes" id="UP000827092">
    <property type="component" value="Unassembled WGS sequence"/>
</dbReference>
<organism evidence="10 11">
    <name type="scientific">Oedothorax gibbosus</name>
    <dbReference type="NCBI Taxonomy" id="931172"/>
    <lineage>
        <taxon>Eukaryota</taxon>
        <taxon>Metazoa</taxon>
        <taxon>Ecdysozoa</taxon>
        <taxon>Arthropoda</taxon>
        <taxon>Chelicerata</taxon>
        <taxon>Arachnida</taxon>
        <taxon>Araneae</taxon>
        <taxon>Araneomorphae</taxon>
        <taxon>Entelegynae</taxon>
        <taxon>Araneoidea</taxon>
        <taxon>Linyphiidae</taxon>
        <taxon>Erigoninae</taxon>
        <taxon>Oedothorax</taxon>
    </lineage>
</organism>
<dbReference type="PANTHER" id="PTHR11347">
    <property type="entry name" value="CYCLIC NUCLEOTIDE PHOSPHODIESTERASE"/>
    <property type="match status" value="1"/>
</dbReference>
<feature type="binding site" evidence="6">
    <location>
        <position position="413"/>
    </location>
    <ligand>
        <name>Zn(2+)</name>
        <dbReference type="ChEBI" id="CHEBI:29105"/>
        <label>1</label>
    </ligand>
</feature>
<dbReference type="FunFam" id="1.10.1300.10:FF:000032">
    <property type="entry name" value="Phosphodiesterase"/>
    <property type="match status" value="1"/>
</dbReference>
<keyword evidence="11" id="KW-1185">Reference proteome</keyword>
<feature type="region of interest" description="Disordered" evidence="8">
    <location>
        <begin position="30"/>
        <end position="135"/>
    </location>
</feature>
<keyword evidence="3 7" id="KW-0378">Hydrolase</keyword>
<dbReference type="GO" id="GO:0004114">
    <property type="term" value="F:3',5'-cyclic-nucleotide phosphodiesterase activity"/>
    <property type="evidence" value="ECO:0007669"/>
    <property type="project" value="InterPro"/>
</dbReference>
<evidence type="ECO:0000256" key="7">
    <source>
        <dbReference type="RuleBase" id="RU363067"/>
    </source>
</evidence>
<feature type="compositionally biased region" description="Basic and acidic residues" evidence="8">
    <location>
        <begin position="122"/>
        <end position="134"/>
    </location>
</feature>
<feature type="compositionally biased region" description="Low complexity" evidence="8">
    <location>
        <begin position="684"/>
        <end position="706"/>
    </location>
</feature>
<dbReference type="Pfam" id="PF00233">
    <property type="entry name" value="PDEase_I"/>
    <property type="match status" value="1"/>
</dbReference>
<evidence type="ECO:0000313" key="10">
    <source>
        <dbReference type="EMBL" id="KAG8186447.1"/>
    </source>
</evidence>
<feature type="compositionally biased region" description="Low complexity" evidence="8">
    <location>
        <begin position="639"/>
        <end position="656"/>
    </location>
</feature>
<dbReference type="GO" id="GO:0046872">
    <property type="term" value="F:metal ion binding"/>
    <property type="evidence" value="ECO:0007669"/>
    <property type="project" value="UniProtKB-KW"/>
</dbReference>
<evidence type="ECO:0000256" key="4">
    <source>
        <dbReference type="PIRSR" id="PIRSR623088-1"/>
    </source>
</evidence>
<evidence type="ECO:0000256" key="6">
    <source>
        <dbReference type="PIRSR" id="PIRSR623088-3"/>
    </source>
</evidence>
<feature type="binding site" evidence="6">
    <location>
        <position position="557"/>
    </location>
    <ligand>
        <name>Zn(2+)</name>
        <dbReference type="ChEBI" id="CHEBI:29105"/>
        <label>1</label>
    </ligand>
</feature>
<dbReference type="InterPro" id="IPR013706">
    <property type="entry name" value="PDE1_N"/>
</dbReference>
<dbReference type="Gene3D" id="1.10.1300.10">
    <property type="entry name" value="3'5'-cyclic nucleotide phosphodiesterase, catalytic domain"/>
    <property type="match status" value="1"/>
</dbReference>
<dbReference type="EMBL" id="JAFNEN010000301">
    <property type="protein sequence ID" value="KAG8186447.1"/>
    <property type="molecule type" value="Genomic_DNA"/>
</dbReference>
<feature type="compositionally biased region" description="Basic and acidic residues" evidence="8">
    <location>
        <begin position="742"/>
        <end position="753"/>
    </location>
</feature>
<dbReference type="InterPro" id="IPR003607">
    <property type="entry name" value="HD/PDEase_dom"/>
</dbReference>
<dbReference type="InterPro" id="IPR002073">
    <property type="entry name" value="PDEase_catalytic_dom"/>
</dbReference>
<dbReference type="Pfam" id="PF08499">
    <property type="entry name" value="PDEase_I_N"/>
    <property type="match status" value="1"/>
</dbReference>
<dbReference type="PROSITE" id="PS00126">
    <property type="entry name" value="PDEASE_I_1"/>
    <property type="match status" value="1"/>
</dbReference>
<feature type="compositionally biased region" description="Basic and acidic residues" evidence="8">
    <location>
        <begin position="61"/>
        <end position="81"/>
    </location>
</feature>
<sequence>MSQEQDPSPAKKCQGATFKVGGYSYKIVANASTSADVTPAEGGDNSASTGRKSDGTNNIDDTNRSDKSKVDGNKFSDDTENAKNNNNEELVAESNPESVAGSGDGVVIRRMNPRGGQLLRSKAQESDSLDHAENRLPPVDTMEACNKAAERLRELANHLQHGEVPINVLQKALQYAACVLDTVCVDETSSTEQASTELKDPYPGKLCSTFLTFINNLPRQLSFNSKRAKADEKAVVQSGSSQVSERPPMRRRQFTRLMSKSRRTIDDDDELSEFHPNAVPTEVREWLASTFSKKTVTQRKRSEDKPKFRSVANAIRAGIMVDRLYRRMSNSTLFYIPTHISLYLKSIDDYSFDVFSLNEKANGQGLRYLAYDLLNRYGLTHKFKIASSTMENFMTQVLHGYVRHKNPYHNDLHAADVTQTVHYMLCQQGLANWLTDLEIFAAIIAAIIHDFEHTGTTNNFHVMSRSDTALLYNDRAVLENHHVSTAFRLMREDDCNILSHLSKEEYKEFRTLVIDMVLATDMSSHFQQIKSVKSLIGHSDFTIDKSKALSLMLHCCDISHPSKNWDLHHKWTLLLMEEFFLQGDKEQELGLPYSPLCDRNTTLIAESQIGFIDFIVTPSLEVCGDMMEKIEQKNQNIRSPPIKESISEESPPSDSKASALRRKSQSLTGALANAIRRDNSPEISSSTSDTAASSSAPPSPKATPQSRNKVKRPWQHHLEDNKSKWKERTHRDAELRAQLSVVHDDTNGDKSEPPNRVIV</sequence>
<comment type="cofactor">
    <cofactor evidence="7">
        <name>a divalent metal cation</name>
        <dbReference type="ChEBI" id="CHEBI:60240"/>
    </cofactor>
    <text evidence="7">Binds 2 divalent metal cations per subunit. Site 1 may preferentially bind zinc ions, while site 2 has a preference for magnesium and/or manganese ions.</text>
</comment>
<dbReference type="InterPro" id="IPR023174">
    <property type="entry name" value="PDEase_CS"/>
</dbReference>
<evidence type="ECO:0000259" key="9">
    <source>
        <dbReference type="PROSITE" id="PS51845"/>
    </source>
</evidence>
<evidence type="ECO:0000256" key="3">
    <source>
        <dbReference type="ARBA" id="ARBA00022801"/>
    </source>
</evidence>
<reference evidence="10 11" key="1">
    <citation type="journal article" date="2022" name="Nat. Ecol. Evol.">
        <title>A masculinizing supergene underlies an exaggerated male reproductive morph in a spider.</title>
        <authorList>
            <person name="Hendrickx F."/>
            <person name="De Corte Z."/>
            <person name="Sonet G."/>
            <person name="Van Belleghem S.M."/>
            <person name="Kostlbacher S."/>
            <person name="Vangestel C."/>
        </authorList>
    </citation>
    <scope>NUCLEOTIDE SEQUENCE [LARGE SCALE GENOMIC DNA]</scope>
    <source>
        <strain evidence="10">W744_W776</strain>
    </source>
</reference>
<evidence type="ECO:0000256" key="8">
    <source>
        <dbReference type="SAM" id="MobiDB-lite"/>
    </source>
</evidence>
<gene>
    <name evidence="10" type="ORF">JTE90_012368</name>
</gene>
<feature type="binding site" evidence="6">
    <location>
        <position position="450"/>
    </location>
    <ligand>
        <name>Zn(2+)</name>
        <dbReference type="ChEBI" id="CHEBI:29105"/>
        <label>2</label>
    </ligand>
</feature>
<dbReference type="GO" id="GO:0007165">
    <property type="term" value="P:signal transduction"/>
    <property type="evidence" value="ECO:0007669"/>
    <property type="project" value="InterPro"/>
</dbReference>
<feature type="compositionally biased region" description="Basic and acidic residues" evidence="8">
    <location>
        <begin position="716"/>
        <end position="735"/>
    </location>
</feature>
<protein>
    <recommendedName>
        <fullName evidence="7">Phosphodiesterase</fullName>
        <ecNumber evidence="7">3.1.4.-</ecNumber>
    </recommendedName>
</protein>
<feature type="binding site" evidence="5">
    <location>
        <position position="608"/>
    </location>
    <ligand>
        <name>AMP</name>
        <dbReference type="ChEBI" id="CHEBI:456215"/>
    </ligand>
</feature>
<feature type="binding site" evidence="5">
    <location>
        <position position="450"/>
    </location>
    <ligand>
        <name>AMP</name>
        <dbReference type="ChEBI" id="CHEBI:456215"/>
    </ligand>
</feature>
<feature type="region of interest" description="Disordered" evidence="8">
    <location>
        <begin position="632"/>
        <end position="759"/>
    </location>
</feature>
<dbReference type="CDD" id="cd00077">
    <property type="entry name" value="HDc"/>
    <property type="match status" value="1"/>
</dbReference>
<evidence type="ECO:0000313" key="11">
    <source>
        <dbReference type="Proteomes" id="UP000827092"/>
    </source>
</evidence>
<dbReference type="SUPFAM" id="SSF109604">
    <property type="entry name" value="HD-domain/PDEase-like"/>
    <property type="match status" value="1"/>
</dbReference>
<name>A0AAV6UQ81_9ARAC</name>
<dbReference type="AlphaFoldDB" id="A0AAV6UQ81"/>
<feature type="binding site" evidence="5">
    <location>
        <position position="557"/>
    </location>
    <ligand>
        <name>AMP</name>
        <dbReference type="ChEBI" id="CHEBI:456215"/>
    </ligand>
</feature>
<feature type="binding site" evidence="5">
    <location>
        <begin position="409"/>
        <end position="413"/>
    </location>
    <ligand>
        <name>AMP</name>
        <dbReference type="ChEBI" id="CHEBI:456215"/>
    </ligand>
</feature>
<keyword evidence="1" id="KW-0140">cGMP</keyword>
<feature type="domain" description="PDEase" evidence="9">
    <location>
        <begin position="332"/>
        <end position="732"/>
    </location>
</feature>